<proteinExistence type="predicted"/>
<comment type="caution">
    <text evidence="2">The sequence shown here is derived from an EMBL/GenBank/DDBJ whole genome shotgun (WGS) entry which is preliminary data.</text>
</comment>
<dbReference type="NCBIfam" id="TIGR02243">
    <property type="entry name" value="putative baseplate assembly protein"/>
    <property type="match status" value="1"/>
</dbReference>
<evidence type="ECO:0000313" key="2">
    <source>
        <dbReference type="EMBL" id="GAA1524005.1"/>
    </source>
</evidence>
<keyword evidence="3" id="KW-1185">Reference proteome</keyword>
<dbReference type="InterPro" id="IPR015943">
    <property type="entry name" value="WD40/YVTN_repeat-like_dom_sf"/>
</dbReference>
<protein>
    <submittedName>
        <fullName evidence="2">Baseplate assembly protein</fullName>
    </submittedName>
</protein>
<feature type="region of interest" description="Disordered" evidence="1">
    <location>
        <begin position="801"/>
        <end position="820"/>
    </location>
</feature>
<evidence type="ECO:0000313" key="3">
    <source>
        <dbReference type="Proteomes" id="UP001501470"/>
    </source>
</evidence>
<dbReference type="RefSeq" id="WP_344504047.1">
    <property type="nucleotide sequence ID" value="NZ_BAAAQD010000009.1"/>
</dbReference>
<name>A0ABN2APJ5_9ACTN</name>
<dbReference type="Proteomes" id="UP001501470">
    <property type="component" value="Unassembled WGS sequence"/>
</dbReference>
<organism evidence="2 3">
    <name type="scientific">Dactylosporangium maewongense</name>
    <dbReference type="NCBI Taxonomy" id="634393"/>
    <lineage>
        <taxon>Bacteria</taxon>
        <taxon>Bacillati</taxon>
        <taxon>Actinomycetota</taxon>
        <taxon>Actinomycetes</taxon>
        <taxon>Micromonosporales</taxon>
        <taxon>Micromonosporaceae</taxon>
        <taxon>Dactylosporangium</taxon>
    </lineage>
</organism>
<accession>A0ABN2APJ5</accession>
<gene>
    <name evidence="2" type="ORF">GCM10009827_045510</name>
</gene>
<dbReference type="Gene3D" id="2.130.10.10">
    <property type="entry name" value="YVTN repeat-like/Quinoprotein amine dehydrogenase"/>
    <property type="match status" value="1"/>
</dbReference>
<dbReference type="InterPro" id="IPR011749">
    <property type="entry name" value="CHP02243"/>
</dbReference>
<evidence type="ECO:0000256" key="1">
    <source>
        <dbReference type="SAM" id="MobiDB-lite"/>
    </source>
</evidence>
<dbReference type="SUPFAM" id="SSF110296">
    <property type="entry name" value="Oligoxyloglucan reducing end-specific cellobiohydrolase"/>
    <property type="match status" value="1"/>
</dbReference>
<dbReference type="EMBL" id="BAAAQD010000009">
    <property type="protein sequence ID" value="GAA1524005.1"/>
    <property type="molecule type" value="Genomic_DNA"/>
</dbReference>
<reference evidence="2 3" key="1">
    <citation type="journal article" date="2019" name="Int. J. Syst. Evol. Microbiol.">
        <title>The Global Catalogue of Microorganisms (GCM) 10K type strain sequencing project: providing services to taxonomists for standard genome sequencing and annotation.</title>
        <authorList>
            <consortium name="The Broad Institute Genomics Platform"/>
            <consortium name="The Broad Institute Genome Sequencing Center for Infectious Disease"/>
            <person name="Wu L."/>
            <person name="Ma J."/>
        </authorList>
    </citation>
    <scope>NUCLEOTIDE SEQUENCE [LARGE SCALE GENOMIC DNA]</scope>
    <source>
        <strain evidence="2 3">JCM 15933</strain>
    </source>
</reference>
<sequence>MTLPIPNLDDRSFTDLVREARDRIARSCPGWTDLSVHDPGIALVEVFAHLTEVMLYRLNRLPDKAYIEYLNLLGITRHAPAAAWTELTFTRTGDDTTTRITVPAGTKAAAQGADPQPVLFVTTESAVLAEGQAAVTVRAHHCEPVAAELLGLGTGMPGQVLRTARAPIVTTTEHLDVMLGVQTPAEEVADGVPAREHDGRSFVIWQPVAGFAGVPADALVYQLDRSTGTVTFAPAVDAGGAPVAAVPPAGREVRIWYRVGGGSAGNVAAHTVTALRDPVPGVRVTNERPAFGGRDLEPVDAALTRGPYEFFALRRAVTARDFELLATAASAAVARATAFTRATMWSFAQPGEVEVVLVPHVGTESRPDWRLPVARLLEVQGEDVRLHTQQDLEARRALGTRVVAGWARYKAVAVRARVVVGDHEDVDAVRRRINDRLYATISPLPTPMTPTGWAFGEPLRASNVYRMLESAEPGVRYVDDVRFVVDEAPDKAVRSVVADRFQDDTWYAGSGEVVFRSTNGGAGWEPAGRFPGEDVRRVVAAPAPNRPGITARPGLLAAVTHTADGTSAVHVSRDLGETWALVAALEPAIADVAWIDREGVATLLCATDAGLYEVAAEPGAVPLQVLVDNTDPGRGFSGVRSFVSERGTHGVVLAAQAKYGVYLSTEGGTAGTFAHVGLRGTDARAIEIQYDGPSTVVWVGAGESDPNRPGQGCHRARLFEADVRWEQLNAGWTGGTCWDLDFTGQAVVAATQSAGVLRLDLASKTPQWEAANVNGGLPLRDRTRFEPVAALAASTVTSTATSTVAGGGTGTAGRVLAGGPRGAYRSDDARTWSFTADRETRQPVTIPPTWLLCSGEHDVEVVRLNAA</sequence>